<keyword evidence="2" id="KW-1185">Reference proteome</keyword>
<dbReference type="Pfam" id="PF04445">
    <property type="entry name" value="SAM_MT"/>
    <property type="match status" value="1"/>
</dbReference>
<dbReference type="InterPro" id="IPR029063">
    <property type="entry name" value="SAM-dependent_MTases_sf"/>
</dbReference>
<dbReference type="PANTHER" id="PTHR36112">
    <property type="entry name" value="RIBOSOMAL RNA SMALL SUBUNIT METHYLTRANSFERASE J"/>
    <property type="match status" value="1"/>
</dbReference>
<dbReference type="SUPFAM" id="SSF53335">
    <property type="entry name" value="S-adenosyl-L-methionine-dependent methyltransferases"/>
    <property type="match status" value="1"/>
</dbReference>
<gene>
    <name evidence="1" type="ORF">SAMN04487944_103179</name>
</gene>
<proteinExistence type="predicted"/>
<dbReference type="RefSeq" id="WP_089739742.1">
    <property type="nucleotide sequence ID" value="NZ_FOGL01000003.1"/>
</dbReference>
<keyword evidence="1" id="KW-0489">Methyltransferase</keyword>
<dbReference type="GO" id="GO:0008990">
    <property type="term" value="F:rRNA (guanine-N2-)-methyltransferase activity"/>
    <property type="evidence" value="ECO:0007669"/>
    <property type="project" value="InterPro"/>
</dbReference>
<dbReference type="OrthoDB" id="1653798at2"/>
<organism evidence="1 2">
    <name type="scientific">Gracilibacillus ureilyticus</name>
    <dbReference type="NCBI Taxonomy" id="531814"/>
    <lineage>
        <taxon>Bacteria</taxon>
        <taxon>Bacillati</taxon>
        <taxon>Bacillota</taxon>
        <taxon>Bacilli</taxon>
        <taxon>Bacillales</taxon>
        <taxon>Bacillaceae</taxon>
        <taxon>Gracilibacillus</taxon>
    </lineage>
</organism>
<dbReference type="AlphaFoldDB" id="A0A1H9NJK9"/>
<dbReference type="Proteomes" id="UP000199687">
    <property type="component" value="Unassembled WGS sequence"/>
</dbReference>
<dbReference type="PANTHER" id="PTHR36112:SF1">
    <property type="entry name" value="RIBOSOMAL RNA SMALL SUBUNIT METHYLTRANSFERASE J"/>
    <property type="match status" value="1"/>
</dbReference>
<reference evidence="1 2" key="1">
    <citation type="submission" date="2016-10" db="EMBL/GenBank/DDBJ databases">
        <authorList>
            <person name="de Groot N.N."/>
        </authorList>
    </citation>
    <scope>NUCLEOTIDE SEQUENCE [LARGE SCALE GENOMIC DNA]</scope>
    <source>
        <strain evidence="1 2">CGMCC 1.7727</strain>
    </source>
</reference>
<accession>A0A1H9NJK9</accession>
<sequence length="257" mass="28863">MIITTAGRVNSQLITRAKNIANTYNIRFMERSGLSINALRNKYKEDVIIVEKGRLTAIPDNSDNKLFFHPNLAMIRAKRMLRNETDPFIETAQLKEGMSMLDCTLGLASDSIIASLAVGSAGSVSGIEGSSLIYLLAKEGLATFSSGIQRFDQAMRRINVIKAEHYAYLRNAGTNSVDVVYFDPMFSTEINTSDGINSIRTRTVKNTLNINVIEEASRVARERIVLKDHWKSERFNELGFVQYKRKTALFHYGVLEV</sequence>
<dbReference type="InterPro" id="IPR007536">
    <property type="entry name" value="16SrRNA_methylTrfase_J"/>
</dbReference>
<evidence type="ECO:0000313" key="2">
    <source>
        <dbReference type="Proteomes" id="UP000199687"/>
    </source>
</evidence>
<evidence type="ECO:0000313" key="1">
    <source>
        <dbReference type="EMBL" id="SER36174.1"/>
    </source>
</evidence>
<protein>
    <submittedName>
        <fullName evidence="1">Putative SAM-dependent methyltransferase</fullName>
    </submittedName>
</protein>
<name>A0A1H9NJK9_9BACI</name>
<dbReference type="Gene3D" id="3.40.50.150">
    <property type="entry name" value="Vaccinia Virus protein VP39"/>
    <property type="match status" value="1"/>
</dbReference>
<dbReference type="STRING" id="531814.SAMN04487944_103179"/>
<keyword evidence="1" id="KW-0808">Transferase</keyword>
<dbReference type="EMBL" id="FOGL01000003">
    <property type="protein sequence ID" value="SER36174.1"/>
    <property type="molecule type" value="Genomic_DNA"/>
</dbReference>